<dbReference type="InterPro" id="IPR029062">
    <property type="entry name" value="Class_I_gatase-like"/>
</dbReference>
<evidence type="ECO:0000256" key="7">
    <source>
        <dbReference type="SAM" id="SignalP"/>
    </source>
</evidence>
<keyword evidence="7" id="KW-0732">Signal</keyword>
<evidence type="ECO:0000256" key="6">
    <source>
        <dbReference type="ARBA" id="ARBA00023049"/>
    </source>
</evidence>
<dbReference type="CDD" id="cd06240">
    <property type="entry name" value="M14-like"/>
    <property type="match status" value="1"/>
</dbReference>
<proteinExistence type="inferred from homology"/>
<dbReference type="eggNOG" id="COG2866">
    <property type="taxonomic scope" value="Bacteria"/>
</dbReference>
<keyword evidence="3" id="KW-0645">Protease</keyword>
<evidence type="ECO:0000313" key="9">
    <source>
        <dbReference type="EMBL" id="ABZ71777.1"/>
    </source>
</evidence>
<dbReference type="SUPFAM" id="SSF52317">
    <property type="entry name" value="Class I glutamine amidotransferase-like"/>
    <property type="match status" value="1"/>
</dbReference>
<dbReference type="GO" id="GO:0004181">
    <property type="term" value="F:metallocarboxypeptidase activity"/>
    <property type="evidence" value="ECO:0007669"/>
    <property type="project" value="InterPro"/>
</dbReference>
<evidence type="ECO:0000256" key="4">
    <source>
        <dbReference type="ARBA" id="ARBA00022801"/>
    </source>
</evidence>
<dbReference type="EMBL" id="CP000927">
    <property type="protein sequence ID" value="ABZ71777.1"/>
    <property type="molecule type" value="Genomic_DNA"/>
</dbReference>
<keyword evidence="5" id="KW-0862">Zinc</keyword>
<feature type="signal peptide" evidence="7">
    <location>
        <begin position="1"/>
        <end position="23"/>
    </location>
</feature>
<dbReference type="SUPFAM" id="SSF53187">
    <property type="entry name" value="Zn-dependent exopeptidases"/>
    <property type="match status" value="1"/>
</dbReference>
<protein>
    <recommendedName>
        <fullName evidence="8">Peptidase M14 domain-containing protein</fullName>
    </recommendedName>
</protein>
<feature type="domain" description="Peptidase M14" evidence="8">
    <location>
        <begin position="64"/>
        <end position="228"/>
    </location>
</feature>
<organism evidence="9">
    <name type="scientific">Caulobacter sp. (strain K31)</name>
    <dbReference type="NCBI Taxonomy" id="366602"/>
    <lineage>
        <taxon>Bacteria</taxon>
        <taxon>Pseudomonadati</taxon>
        <taxon>Pseudomonadota</taxon>
        <taxon>Alphaproteobacteria</taxon>
        <taxon>Caulobacterales</taxon>
        <taxon>Caulobacteraceae</taxon>
        <taxon>Caulobacter</taxon>
    </lineage>
</organism>
<evidence type="ECO:0000259" key="8">
    <source>
        <dbReference type="Pfam" id="PF00246"/>
    </source>
</evidence>
<dbReference type="AlphaFoldDB" id="B0SXJ2"/>
<accession>B0SXJ2</accession>
<keyword evidence="6" id="KW-0482">Metalloprotease</keyword>
<dbReference type="PANTHER" id="PTHR11705:SF143">
    <property type="entry name" value="SLL0236 PROTEIN"/>
    <property type="match status" value="1"/>
</dbReference>
<evidence type="ECO:0000256" key="2">
    <source>
        <dbReference type="ARBA" id="ARBA00005988"/>
    </source>
</evidence>
<dbReference type="KEGG" id="cak:Caul_2650"/>
<name>B0SXJ2_CAUSK</name>
<dbReference type="GO" id="GO:0008270">
    <property type="term" value="F:zinc ion binding"/>
    <property type="evidence" value="ECO:0007669"/>
    <property type="project" value="InterPro"/>
</dbReference>
<dbReference type="STRING" id="366602.Caul_2650"/>
<evidence type="ECO:0000256" key="1">
    <source>
        <dbReference type="ARBA" id="ARBA00001947"/>
    </source>
</evidence>
<dbReference type="Pfam" id="PF00246">
    <property type="entry name" value="Peptidase_M14"/>
    <property type="match status" value="1"/>
</dbReference>
<sequence length="931" mass="102303" precursor="true">MRRPLLATAAIILALQAASPGLAQTPLASPPSIVVNAAITTPKQAWSHEAGEDYFLANYTQLVTYWKTLAGQSNRLKMIPVGQTEEGRTQYMMAISSPENLSKLDHYREIARKLSQAKGVDEAQARALAEEGKAIVWIDGGLHASEIVPPQHLAQITYELASRDDAETKRFLDGAIILIGQANPDGMEFVSDWYMRIPEPTQREANWDSLPRLYNKYVGHDDNRDFYMMSQKETENLSRVFFREWFPQIIYNQHQPNSPGTTVVMPPFRDPFNYNYDPLIMSQLSEVGAMMHSRLIAEGKGGSAMRGESPYSTWTNGLERTVTYFHNSIGLLTEIIGHPTPMKLGMVPDRQLPHNDLPLPERPQAWHLKQSIDYSLSLDRAVIDYSVSNKERLLFNTWRMGQDSITKGQNDSWTITPKRIEALKAAAGAREKVDAFSYGAQGVDPKLYDTVLHDPAHRDARGYIIPADQADLPTAVDFLNALIKSGIEVQRATAAFSVNGKTYPSGSFVVKADQAYRPHVLDMFEPQDHPHDLEYPGGPPKPPYDATGYTPALQMAVAFDRITEGFDGPFETVPDVIATPAGTVVGHAGAGWLVSHAPNNAFTLTNRLTKAGAPVFWLKTPTTTQGQTFATGTLWIPASAKADAIVRQAAKDLGLNIRGVDAKPGGEAIRLKPVRVGVVDLYGGLMPTGWTRWLFEKYEMPYTIVRPQRLDAGKLAKDFDVILLPDGAYSAPVVGVRSAFRIKQPDPATIPNEYRSWLGTITPDKTVPQLDRFARDGGSIIAVGSSSAIGSLLSLPVRNVLIDDKDGKPTMAATRDFYIPGSILRAQVDPSQPLAYGMGDVADVYYDNNPSFAVQDSADVKRVAWFSGDLLRSGWALGEKRLDGTASVIDAKVGKGRVMLMGPVVTQRAQTAGTFKLLFNGLYYGPAVSGR</sequence>
<keyword evidence="4" id="KW-0378">Hydrolase</keyword>
<dbReference type="GO" id="GO:0005615">
    <property type="term" value="C:extracellular space"/>
    <property type="evidence" value="ECO:0007669"/>
    <property type="project" value="TreeGrafter"/>
</dbReference>
<dbReference type="HOGENOM" id="CLU_011471_0_0_5"/>
<dbReference type="Gene3D" id="3.40.630.10">
    <property type="entry name" value="Zn peptidases"/>
    <property type="match status" value="1"/>
</dbReference>
<reference evidence="9" key="1">
    <citation type="submission" date="2008-01" db="EMBL/GenBank/DDBJ databases">
        <title>Complete sequence of chromosome of Caulobacter sp. K31.</title>
        <authorList>
            <consortium name="US DOE Joint Genome Institute"/>
            <person name="Copeland A."/>
            <person name="Lucas S."/>
            <person name="Lapidus A."/>
            <person name="Barry K."/>
            <person name="Glavina del Rio T."/>
            <person name="Dalin E."/>
            <person name="Tice H."/>
            <person name="Pitluck S."/>
            <person name="Bruce D."/>
            <person name="Goodwin L."/>
            <person name="Thompson L.S."/>
            <person name="Brettin T."/>
            <person name="Detter J.C."/>
            <person name="Han C."/>
            <person name="Schmutz J."/>
            <person name="Larimer F."/>
            <person name="Land M."/>
            <person name="Hauser L."/>
            <person name="Kyrpides N."/>
            <person name="Kim E."/>
            <person name="Stephens C."/>
            <person name="Richardson P."/>
        </authorList>
    </citation>
    <scope>NUCLEOTIDE SEQUENCE [LARGE SCALE GENOMIC DNA]</scope>
    <source>
        <strain evidence="9">K31</strain>
    </source>
</reference>
<evidence type="ECO:0000256" key="3">
    <source>
        <dbReference type="ARBA" id="ARBA00022670"/>
    </source>
</evidence>
<gene>
    <name evidence="9" type="ordered locus">Caul_2650</name>
</gene>
<comment type="cofactor">
    <cofactor evidence="1">
        <name>Zn(2+)</name>
        <dbReference type="ChEBI" id="CHEBI:29105"/>
    </cofactor>
</comment>
<dbReference type="OrthoDB" id="9767214at2"/>
<dbReference type="GO" id="GO:0006508">
    <property type="term" value="P:proteolysis"/>
    <property type="evidence" value="ECO:0007669"/>
    <property type="project" value="UniProtKB-KW"/>
</dbReference>
<comment type="similarity">
    <text evidence="2">Belongs to the peptidase M14 family.</text>
</comment>
<dbReference type="InterPro" id="IPR000834">
    <property type="entry name" value="Peptidase_M14"/>
</dbReference>
<feature type="chain" id="PRO_5002755723" description="Peptidase M14 domain-containing protein" evidence="7">
    <location>
        <begin position="24"/>
        <end position="931"/>
    </location>
</feature>
<evidence type="ECO:0000256" key="5">
    <source>
        <dbReference type="ARBA" id="ARBA00022833"/>
    </source>
</evidence>
<dbReference type="PANTHER" id="PTHR11705">
    <property type="entry name" value="PROTEASE FAMILY M14 CARBOXYPEPTIDASE A,B"/>
    <property type="match status" value="1"/>
</dbReference>